<keyword evidence="1" id="KW-0812">Transmembrane</keyword>
<proteinExistence type="predicted"/>
<gene>
    <name evidence="2" type="ORF">FRD01_01795</name>
</gene>
<dbReference type="OrthoDB" id="5515035at2"/>
<organism evidence="2 3">
    <name type="scientific">Microvenator marinus</name>
    <dbReference type="NCBI Taxonomy" id="2600177"/>
    <lineage>
        <taxon>Bacteria</taxon>
        <taxon>Deltaproteobacteria</taxon>
        <taxon>Bradymonadales</taxon>
        <taxon>Microvenatoraceae</taxon>
        <taxon>Microvenator</taxon>
    </lineage>
</organism>
<accession>A0A5B8XJQ0</accession>
<dbReference type="KEGG" id="bbae:FRD01_01795"/>
<keyword evidence="3" id="KW-1185">Reference proteome</keyword>
<feature type="transmembrane region" description="Helical" evidence="1">
    <location>
        <begin position="17"/>
        <end position="38"/>
    </location>
</feature>
<evidence type="ECO:0000313" key="3">
    <source>
        <dbReference type="Proteomes" id="UP000321595"/>
    </source>
</evidence>
<sequence length="121" mass="13735">MAMNAGPPNPYARIRKVGIFILLGLMLFLVVPMFIGAYNGIKTGDVWDPITGDKVLSLSEGESCLTQAESLIREAGKLQKLEAKWEEKRREWTVKCRTSHPETWDMLNITRRNLRGDVSEE</sequence>
<evidence type="ECO:0000313" key="2">
    <source>
        <dbReference type="EMBL" id="QED26012.1"/>
    </source>
</evidence>
<dbReference type="EMBL" id="CP042467">
    <property type="protein sequence ID" value="QED26012.1"/>
    <property type="molecule type" value="Genomic_DNA"/>
</dbReference>
<protein>
    <submittedName>
        <fullName evidence="2">Uncharacterized protein</fullName>
    </submittedName>
</protein>
<name>A0A5B8XJQ0_9DELT</name>
<keyword evidence="1" id="KW-1133">Transmembrane helix</keyword>
<dbReference type="AlphaFoldDB" id="A0A5B8XJQ0"/>
<reference evidence="2 3" key="1">
    <citation type="submission" date="2019-08" db="EMBL/GenBank/DDBJ databases">
        <authorList>
            <person name="Liang Q."/>
        </authorList>
    </citation>
    <scope>NUCLEOTIDE SEQUENCE [LARGE SCALE GENOMIC DNA]</scope>
    <source>
        <strain evidence="2 3">V1718</strain>
    </source>
</reference>
<dbReference type="Proteomes" id="UP000321595">
    <property type="component" value="Chromosome"/>
</dbReference>
<dbReference type="RefSeq" id="WP_146957083.1">
    <property type="nucleotide sequence ID" value="NZ_CP042467.1"/>
</dbReference>
<evidence type="ECO:0000256" key="1">
    <source>
        <dbReference type="SAM" id="Phobius"/>
    </source>
</evidence>
<keyword evidence="1" id="KW-0472">Membrane</keyword>